<comment type="catalytic activity">
    <reaction evidence="6">
        <text>NAD(+) + NADPH + H(+)(in) = NADH + NADP(+) + H(+)(out)</text>
        <dbReference type="Rhea" id="RHEA:47992"/>
        <dbReference type="ChEBI" id="CHEBI:15378"/>
        <dbReference type="ChEBI" id="CHEBI:57540"/>
        <dbReference type="ChEBI" id="CHEBI:57783"/>
        <dbReference type="ChEBI" id="CHEBI:57945"/>
        <dbReference type="ChEBI" id="CHEBI:58349"/>
        <dbReference type="EC" id="7.1.1.1"/>
    </reaction>
</comment>
<accession>T0Z6T7</accession>
<dbReference type="PROSITE" id="PS00837">
    <property type="entry name" value="ALADH_PNT_2"/>
    <property type="match status" value="1"/>
</dbReference>
<dbReference type="AlphaFoldDB" id="T0Z6T7"/>
<dbReference type="InterPro" id="IPR036291">
    <property type="entry name" value="NAD(P)-bd_dom_sf"/>
</dbReference>
<dbReference type="GO" id="GO:0005886">
    <property type="term" value="C:plasma membrane"/>
    <property type="evidence" value="ECO:0007669"/>
    <property type="project" value="TreeGrafter"/>
</dbReference>
<dbReference type="GO" id="GO:0050661">
    <property type="term" value="F:NADP binding"/>
    <property type="evidence" value="ECO:0007669"/>
    <property type="project" value="TreeGrafter"/>
</dbReference>
<dbReference type="NCBIfam" id="NF006942">
    <property type="entry name" value="PRK09424.1"/>
    <property type="match status" value="1"/>
</dbReference>
<keyword evidence="5" id="KW-0520">NAD</keyword>
<evidence type="ECO:0000256" key="2">
    <source>
        <dbReference type="ARBA" id="ARBA00022741"/>
    </source>
</evidence>
<dbReference type="SUPFAM" id="SSF51735">
    <property type="entry name" value="NAD(P)-binding Rossmann-fold domains"/>
    <property type="match status" value="1"/>
</dbReference>
<comment type="caution">
    <text evidence="9">The sequence shown here is derived from an EMBL/GenBank/DDBJ whole genome shotgun (WGS) entry which is preliminary data.</text>
</comment>
<reference evidence="9" key="1">
    <citation type="submission" date="2013-08" db="EMBL/GenBank/DDBJ databases">
        <authorList>
            <person name="Mendez C."/>
            <person name="Richter M."/>
            <person name="Ferrer M."/>
            <person name="Sanchez J."/>
        </authorList>
    </citation>
    <scope>NUCLEOTIDE SEQUENCE</scope>
</reference>
<protein>
    <recommendedName>
        <fullName evidence="1">proton-translocating NAD(P)(+) transhydrogenase</fullName>
        <ecNumber evidence="1">7.1.1.1</ecNumber>
    </recommendedName>
</protein>
<dbReference type="Gene3D" id="3.40.50.720">
    <property type="entry name" value="NAD(P)-binding Rossmann-like Domain"/>
    <property type="match status" value="2"/>
</dbReference>
<name>T0Z6T7_9ZZZZ</name>
<dbReference type="PANTHER" id="PTHR10160:SF19">
    <property type="entry name" value="PROTON-TRANSLOCATING NAD(P)(+) TRANSHYDROGENASE"/>
    <property type="match status" value="1"/>
</dbReference>
<evidence type="ECO:0000256" key="4">
    <source>
        <dbReference type="ARBA" id="ARBA00022967"/>
    </source>
</evidence>
<evidence type="ECO:0000313" key="9">
    <source>
        <dbReference type="EMBL" id="EQD40733.1"/>
    </source>
</evidence>
<dbReference type="InterPro" id="IPR008143">
    <property type="entry name" value="Ala_DH/PNT_CS2"/>
</dbReference>
<dbReference type="EC" id="7.1.1.1" evidence="1"/>
<dbReference type="CDD" id="cd05304">
    <property type="entry name" value="Rubrum_tdh"/>
    <property type="match status" value="1"/>
</dbReference>
<feature type="domain" description="Alanine dehydrogenase/pyridine nucleotide transhydrogenase N-terminal" evidence="8">
    <location>
        <begin position="6"/>
        <end position="141"/>
    </location>
</feature>
<evidence type="ECO:0000256" key="3">
    <source>
        <dbReference type="ARBA" id="ARBA00022857"/>
    </source>
</evidence>
<keyword evidence="3" id="KW-0521">NADP</keyword>
<dbReference type="GO" id="GO:0008750">
    <property type="term" value="F:proton-translocating NAD(P)+ transhydrogenase activity"/>
    <property type="evidence" value="ECO:0007669"/>
    <property type="project" value="UniProtKB-EC"/>
</dbReference>
<dbReference type="GO" id="GO:0016491">
    <property type="term" value="F:oxidoreductase activity"/>
    <property type="evidence" value="ECO:0007669"/>
    <property type="project" value="InterPro"/>
</dbReference>
<dbReference type="Pfam" id="PF01262">
    <property type="entry name" value="AlaDh_PNT_C"/>
    <property type="match status" value="1"/>
</dbReference>
<keyword evidence="4" id="KW-1278">Translocase</keyword>
<dbReference type="InterPro" id="IPR007698">
    <property type="entry name" value="AlaDH/PNT_NAD(H)-bd"/>
</dbReference>
<evidence type="ECO:0000256" key="5">
    <source>
        <dbReference type="ARBA" id="ARBA00023027"/>
    </source>
</evidence>
<dbReference type="SUPFAM" id="SSF52283">
    <property type="entry name" value="Formate/glycerate dehydrogenase catalytic domain-like"/>
    <property type="match status" value="1"/>
</dbReference>
<dbReference type="SMART" id="SM01002">
    <property type="entry name" value="AlaDh_PNT_C"/>
    <property type="match status" value="1"/>
</dbReference>
<sequence>MSVRIAVPREVTPLERRVALVPEVVQRLAKAGHSVTVETGAGLSAGYPDPAYAAAGARMEDDRKALFASAEILLKVQPPTEEEAGFLPPGSVLVCQLNASRNLPIVARLRDGKVTSFALELLPRITRAQGMDVLSSQATVAGYRAMLIGAELTPKFLPMLTTAAGTIRPAKVLILGAGVAGLMAIATAHRMGAVVEGYDVRRAAGEQVRSLGAKFLELAINAEGTGGYARELTAEEKQKEAEMVSKAVAEADVIVTTAAIPGRKAPVLVRKEMVERMRPGSVLVDLAAETGGNCELTRPGETVVVNGVTIAGPLNLPSQLPYHASFMFSKNLQAFLELLVTKEGQRVAGYTDEILAASLVTRDGTVAHKGTAALLSAGGGP</sequence>
<evidence type="ECO:0000259" key="8">
    <source>
        <dbReference type="SMART" id="SM01003"/>
    </source>
</evidence>
<dbReference type="PANTHER" id="PTHR10160">
    <property type="entry name" value="NAD(P) TRANSHYDROGENASE"/>
    <property type="match status" value="1"/>
</dbReference>
<keyword evidence="2" id="KW-0547">Nucleotide-binding</keyword>
<gene>
    <name evidence="9" type="ORF">B1B_14814</name>
</gene>
<dbReference type="SMART" id="SM01003">
    <property type="entry name" value="AlaDh_PNT_N"/>
    <property type="match status" value="1"/>
</dbReference>
<dbReference type="GO" id="GO:0006740">
    <property type="term" value="P:NADPH regeneration"/>
    <property type="evidence" value="ECO:0007669"/>
    <property type="project" value="TreeGrafter"/>
</dbReference>
<proteinExistence type="predicted"/>
<dbReference type="Pfam" id="PF05222">
    <property type="entry name" value="AlaDh_PNT_N"/>
    <property type="match status" value="1"/>
</dbReference>
<dbReference type="EMBL" id="AUZY01009840">
    <property type="protein sequence ID" value="EQD40733.1"/>
    <property type="molecule type" value="Genomic_DNA"/>
</dbReference>
<evidence type="ECO:0000256" key="1">
    <source>
        <dbReference type="ARBA" id="ARBA00012943"/>
    </source>
</evidence>
<organism evidence="9">
    <name type="scientific">mine drainage metagenome</name>
    <dbReference type="NCBI Taxonomy" id="410659"/>
    <lineage>
        <taxon>unclassified sequences</taxon>
        <taxon>metagenomes</taxon>
        <taxon>ecological metagenomes</taxon>
    </lineage>
</organism>
<evidence type="ECO:0000256" key="6">
    <source>
        <dbReference type="ARBA" id="ARBA00048202"/>
    </source>
</evidence>
<dbReference type="InterPro" id="IPR007886">
    <property type="entry name" value="AlaDH/PNT_N"/>
</dbReference>
<reference evidence="9" key="2">
    <citation type="journal article" date="2014" name="ISME J.">
        <title>Microbial stratification in low pH oxic and suboxic macroscopic growths along an acid mine drainage.</title>
        <authorList>
            <person name="Mendez-Garcia C."/>
            <person name="Mesa V."/>
            <person name="Sprenger R.R."/>
            <person name="Richter M."/>
            <person name="Diez M.S."/>
            <person name="Solano J."/>
            <person name="Bargiela R."/>
            <person name="Golyshina O.V."/>
            <person name="Manteca A."/>
            <person name="Ramos J.L."/>
            <person name="Gallego J.R."/>
            <person name="Llorente I."/>
            <person name="Martins Dos Santos V.A."/>
            <person name="Jensen O.N."/>
            <person name="Pelaez A.I."/>
            <person name="Sanchez J."/>
            <person name="Ferrer M."/>
        </authorList>
    </citation>
    <scope>NUCLEOTIDE SEQUENCE</scope>
</reference>
<feature type="domain" description="Alanine dehydrogenase/pyridine nucleotide transhydrogenase NAD(H)-binding" evidence="7">
    <location>
        <begin position="150"/>
        <end position="312"/>
    </location>
</feature>
<evidence type="ECO:0000259" key="7">
    <source>
        <dbReference type="SMART" id="SM01002"/>
    </source>
</evidence>